<evidence type="ECO:0000313" key="3">
    <source>
        <dbReference type="Proteomes" id="UP000234681"/>
    </source>
</evidence>
<evidence type="ECO:0000313" key="2">
    <source>
        <dbReference type="EMBL" id="EDM02554.1"/>
    </source>
</evidence>
<dbReference type="AlphaFoldDB" id="A6HUJ1"/>
<sequence>MHGIKKEYNYDPRRQWEEAIALVCLALLHLSLLTTLMYWFTLHCIADLRLYDFVESNSPKNFS</sequence>
<protein>
    <submittedName>
        <fullName evidence="2">RCG36895</fullName>
    </submittedName>
</protein>
<organism evidence="2 3">
    <name type="scientific">Rattus norvegicus</name>
    <name type="common">Rat</name>
    <dbReference type="NCBI Taxonomy" id="10116"/>
    <lineage>
        <taxon>Eukaryota</taxon>
        <taxon>Metazoa</taxon>
        <taxon>Chordata</taxon>
        <taxon>Craniata</taxon>
        <taxon>Vertebrata</taxon>
        <taxon>Euteleostomi</taxon>
        <taxon>Mammalia</taxon>
        <taxon>Eutheria</taxon>
        <taxon>Euarchontoglires</taxon>
        <taxon>Glires</taxon>
        <taxon>Rodentia</taxon>
        <taxon>Myomorpha</taxon>
        <taxon>Muroidea</taxon>
        <taxon>Muridae</taxon>
        <taxon>Murinae</taxon>
        <taxon>Rattus</taxon>
    </lineage>
</organism>
<dbReference type="EMBL" id="CH473951">
    <property type="protein sequence ID" value="EDM02554.1"/>
    <property type="molecule type" value="Genomic_DNA"/>
</dbReference>
<keyword evidence="1" id="KW-1133">Transmembrane helix</keyword>
<gene>
    <name evidence="2" type="ORF">rCG_36895</name>
</gene>
<reference evidence="2 3" key="1">
    <citation type="submission" date="2005-07" db="EMBL/GenBank/DDBJ databases">
        <authorList>
            <person name="Mural R.J."/>
            <person name="Li P.W."/>
            <person name="Adams M.D."/>
            <person name="Amanatides P.G."/>
            <person name="Baden-Tillson H."/>
            <person name="Barnstead M."/>
            <person name="Chin S.H."/>
            <person name="Dew I."/>
            <person name="Evans C.A."/>
            <person name="Ferriera S."/>
            <person name="Flanigan M."/>
            <person name="Fosler C."/>
            <person name="Glodek A."/>
            <person name="Gu Z."/>
            <person name="Holt R.A."/>
            <person name="Jennings D."/>
            <person name="Kraft C.L."/>
            <person name="Lu F."/>
            <person name="Nguyen T."/>
            <person name="Nusskern D.R."/>
            <person name="Pfannkoch C.M."/>
            <person name="Sitter C."/>
            <person name="Sutton G.G."/>
            <person name="Venter J.C."/>
            <person name="Wang Z."/>
            <person name="Woodage T."/>
            <person name="Zheng X.H."/>
            <person name="Zhong F."/>
        </authorList>
    </citation>
    <scope>NUCLEOTIDE SEQUENCE [LARGE SCALE GENOMIC DNA]</scope>
    <source>
        <strain>BN</strain>
        <strain evidence="3">Sprague-Dawley</strain>
    </source>
</reference>
<evidence type="ECO:0000256" key="1">
    <source>
        <dbReference type="SAM" id="Phobius"/>
    </source>
</evidence>
<name>A6HUJ1_RAT</name>
<keyword evidence="1" id="KW-0812">Transmembrane</keyword>
<feature type="transmembrane region" description="Helical" evidence="1">
    <location>
        <begin position="20"/>
        <end position="40"/>
    </location>
</feature>
<proteinExistence type="predicted"/>
<accession>A6HUJ1</accession>
<keyword evidence="1" id="KW-0472">Membrane</keyword>
<dbReference type="Proteomes" id="UP000234681">
    <property type="component" value="Chromosome 15"/>
</dbReference>